<comment type="similarity">
    <text evidence="3">Belongs to the P-Pant transferase superfamily. EntD family.</text>
</comment>
<sequence>MEPHGVLDALRRAMAGHDGIGLAAAPVAHGGYDTSAPPDLEDFLAIAAGLSEKRRNEFVAGRLCAARALTAAGATWPGCLAVGADRLPQWPAGWLGSISHGKEWAIAAAAQGAKYVAVGVDIQDLISPQTMTAVQPLVATEGELASLRHAPDRQHALTLLFSAKEAFYKALYPQLRTFQDFDAVAVTASAPDRVQLTLTRDWDAAGKWPAGMSVWLPYAWHARAVVSAYCLPA</sequence>
<comment type="subunit">
    <text evidence="4">EntB, EntD, EntE, and EntF form a multienzyme complex called enterobactin synthase.</text>
</comment>
<dbReference type="PANTHER" id="PTHR38096:SF1">
    <property type="entry name" value="ENTEROBACTIN SYNTHASE COMPONENT D"/>
    <property type="match status" value="1"/>
</dbReference>
<name>A0A6S7EVU4_9BURK</name>
<evidence type="ECO:0000256" key="6">
    <source>
        <dbReference type="ARBA" id="ARBA00022679"/>
    </source>
</evidence>
<feature type="binding site" evidence="12">
    <location>
        <position position="62"/>
    </location>
    <ligand>
        <name>CoA</name>
        <dbReference type="ChEBI" id="CHEBI:57287"/>
    </ligand>
</feature>
<dbReference type="GO" id="GO:0009239">
    <property type="term" value="P:enterobactin biosynthetic process"/>
    <property type="evidence" value="ECO:0007669"/>
    <property type="project" value="UniProtKB-UniPathway"/>
</dbReference>
<comment type="catalytic activity">
    <reaction evidence="11">
        <text>apo-[peptidyl-carrier protein] + CoA = holo-[peptidyl-carrier protein] + adenosine 3',5'-bisphosphate + H(+)</text>
        <dbReference type="Rhea" id="RHEA:46228"/>
        <dbReference type="Rhea" id="RHEA-COMP:11479"/>
        <dbReference type="Rhea" id="RHEA-COMP:11480"/>
        <dbReference type="ChEBI" id="CHEBI:15378"/>
        <dbReference type="ChEBI" id="CHEBI:29999"/>
        <dbReference type="ChEBI" id="CHEBI:57287"/>
        <dbReference type="ChEBI" id="CHEBI:58343"/>
        <dbReference type="ChEBI" id="CHEBI:64479"/>
    </reaction>
</comment>
<evidence type="ECO:0000313" key="16">
    <source>
        <dbReference type="EMBL" id="CAB3929465.1"/>
    </source>
</evidence>
<dbReference type="Pfam" id="PF17837">
    <property type="entry name" value="4PPT_N"/>
    <property type="match status" value="1"/>
</dbReference>
<comment type="pathway">
    <text evidence="2">Siderophore biosynthesis; enterobactin biosynthesis.</text>
</comment>
<dbReference type="PRINTS" id="PR01399">
    <property type="entry name" value="ENTSNTHTASED"/>
</dbReference>
<dbReference type="GO" id="GO:0008897">
    <property type="term" value="F:holo-[acyl-carrier-protein] synthase activity"/>
    <property type="evidence" value="ECO:0007669"/>
    <property type="project" value="InterPro"/>
</dbReference>
<evidence type="ECO:0000256" key="1">
    <source>
        <dbReference type="ARBA" id="ARBA00003937"/>
    </source>
</evidence>
<dbReference type="PANTHER" id="PTHR38096">
    <property type="entry name" value="ENTEROBACTIN SYNTHASE COMPONENT D"/>
    <property type="match status" value="1"/>
</dbReference>
<evidence type="ECO:0000256" key="4">
    <source>
        <dbReference type="ARBA" id="ARBA00011503"/>
    </source>
</evidence>
<evidence type="ECO:0000256" key="2">
    <source>
        <dbReference type="ARBA" id="ARBA00004993"/>
    </source>
</evidence>
<dbReference type="GO" id="GO:0000287">
    <property type="term" value="F:magnesium ion binding"/>
    <property type="evidence" value="ECO:0007669"/>
    <property type="project" value="InterPro"/>
</dbReference>
<feature type="binding site" evidence="12">
    <location>
        <position position="121"/>
    </location>
    <ligand>
        <name>CoA</name>
        <dbReference type="ChEBI" id="CHEBI:57287"/>
    </ligand>
</feature>
<evidence type="ECO:0000256" key="10">
    <source>
        <dbReference type="ARBA" id="ARBA00049176"/>
    </source>
</evidence>
<dbReference type="InterPro" id="IPR037143">
    <property type="entry name" value="4-PPantetheinyl_Trfase_dom_sf"/>
</dbReference>
<gene>
    <name evidence="16" type="ORF">LMG6000_00517</name>
</gene>
<dbReference type="InterPro" id="IPR008278">
    <property type="entry name" value="4-PPantetheinyl_Trfase_dom"/>
</dbReference>
<dbReference type="InterPro" id="IPR041354">
    <property type="entry name" value="4PPT_N"/>
</dbReference>
<feature type="binding site" evidence="13">
    <location>
        <position position="121"/>
    </location>
    <ligand>
        <name>Mg(2+)</name>
        <dbReference type="ChEBI" id="CHEBI:18420"/>
    </ligand>
</feature>
<evidence type="ECO:0000313" key="17">
    <source>
        <dbReference type="Proteomes" id="UP000494183"/>
    </source>
</evidence>
<feature type="binding site" evidence="12">
    <location>
        <position position="165"/>
    </location>
    <ligand>
        <name>CoA</name>
        <dbReference type="ChEBI" id="CHEBI:57287"/>
    </ligand>
</feature>
<dbReference type="AlphaFoldDB" id="A0A6S7EVU4"/>
<dbReference type="SUPFAM" id="SSF56214">
    <property type="entry name" value="4'-phosphopantetheinyl transferase"/>
    <property type="match status" value="1"/>
</dbReference>
<feature type="binding site" evidence="12">
    <location>
        <begin position="99"/>
        <end position="100"/>
    </location>
    <ligand>
        <name>CoA</name>
        <dbReference type="ChEBI" id="CHEBI:57287"/>
    </ligand>
</feature>
<accession>A0A6S7EVU4</accession>
<evidence type="ECO:0000259" key="15">
    <source>
        <dbReference type="Pfam" id="PF17837"/>
    </source>
</evidence>
<feature type="binding site" evidence="12">
    <location>
        <position position="54"/>
    </location>
    <ligand>
        <name>CoA</name>
        <dbReference type="ChEBI" id="CHEBI:57287"/>
    </ligand>
</feature>
<keyword evidence="13" id="KW-0479">Metal-binding</keyword>
<reference evidence="16 17" key="1">
    <citation type="submission" date="2020-04" db="EMBL/GenBank/DDBJ databases">
        <authorList>
            <person name="De Canck E."/>
        </authorList>
    </citation>
    <scope>NUCLEOTIDE SEQUENCE [LARGE SCALE GENOMIC DNA]</scope>
    <source>
        <strain evidence="16 17">LMG 6000</strain>
    </source>
</reference>
<evidence type="ECO:0000256" key="11">
    <source>
        <dbReference type="ARBA" id="ARBA00049191"/>
    </source>
</evidence>
<evidence type="ECO:0000256" key="3">
    <source>
        <dbReference type="ARBA" id="ARBA00008342"/>
    </source>
</evidence>
<dbReference type="UniPathway" id="UPA00017"/>
<keyword evidence="6" id="KW-0808">Transferase</keyword>
<proteinExistence type="inferred from homology"/>
<dbReference type="InterPro" id="IPR003542">
    <property type="entry name" value="Enbac_synth_compD-like"/>
</dbReference>
<evidence type="ECO:0000256" key="9">
    <source>
        <dbReference type="ARBA" id="ARBA00031996"/>
    </source>
</evidence>
<evidence type="ECO:0000256" key="8">
    <source>
        <dbReference type="ARBA" id="ARBA00029894"/>
    </source>
</evidence>
<comment type="function">
    <text evidence="1">Involved in the biosynthesis of the siderophore enterobactin (enterochelin), which is a macrocyclic trimeric lactone of N-(2,3-dihydroxybenzoyl)-serine. The serine trilactone serves as a scaffolding for the three catechol functionalities that provide hexadentate coordination for the tightly ligated iron(2+) atoms. Plays an essential role in the assembly of the enterobactin by catalyzing the transfer of the 4'-phosphopantetheine (Ppant) moiety from coenzyme A to the apo-domains of both EntB (ArCP domain) and EntF (PCP domain) to yield their holo-forms which make them competent for the activation of 2,3-dihydroxybenzoate (DHB) and L-serine, respectively.</text>
</comment>
<feature type="domain" description="4'-phosphopantetheinyl transferase" evidence="14">
    <location>
        <begin position="117"/>
        <end position="201"/>
    </location>
</feature>
<dbReference type="GO" id="GO:0009366">
    <property type="term" value="C:enterobactin synthetase complex"/>
    <property type="evidence" value="ECO:0007669"/>
    <property type="project" value="InterPro"/>
</dbReference>
<feature type="domain" description="4'-phosphopantetheinyl transferase N-terminal" evidence="15">
    <location>
        <begin position="51"/>
        <end position="110"/>
    </location>
</feature>
<dbReference type="GO" id="GO:0005886">
    <property type="term" value="C:plasma membrane"/>
    <property type="evidence" value="ECO:0007669"/>
    <property type="project" value="TreeGrafter"/>
</dbReference>
<dbReference type="Pfam" id="PF01648">
    <property type="entry name" value="ACPS"/>
    <property type="match status" value="1"/>
</dbReference>
<comment type="catalytic activity">
    <reaction evidence="10">
        <text>apo-[aryl-carrier protein] + CoA = holo-[aryl-carrier protein] + adenosine 3',5'-bisphosphate + H(+)</text>
        <dbReference type="Rhea" id="RHEA:48404"/>
        <dbReference type="Rhea" id="RHEA-COMP:15903"/>
        <dbReference type="Rhea" id="RHEA-COMP:17557"/>
        <dbReference type="ChEBI" id="CHEBI:15378"/>
        <dbReference type="ChEBI" id="CHEBI:29999"/>
        <dbReference type="ChEBI" id="CHEBI:57287"/>
        <dbReference type="ChEBI" id="CHEBI:58343"/>
        <dbReference type="ChEBI" id="CHEBI:64479"/>
    </reaction>
</comment>
<dbReference type="Gene3D" id="3.90.470.20">
    <property type="entry name" value="4'-phosphopantetheinyl transferase domain"/>
    <property type="match status" value="1"/>
</dbReference>
<keyword evidence="7" id="KW-0259">Enterobactin biosynthesis</keyword>
<feature type="binding site" evidence="13">
    <location>
        <position position="122"/>
    </location>
    <ligand>
        <name>Mg(2+)</name>
        <dbReference type="ChEBI" id="CHEBI:18420"/>
    </ligand>
</feature>
<dbReference type="Proteomes" id="UP000494183">
    <property type="component" value="Unassembled WGS sequence"/>
</dbReference>
<keyword evidence="13" id="KW-0460">Magnesium</keyword>
<evidence type="ECO:0000256" key="13">
    <source>
        <dbReference type="PIRSR" id="PIRSR603542-2"/>
    </source>
</evidence>
<organism evidence="16 17">
    <name type="scientific">Achromobacter insolitus</name>
    <dbReference type="NCBI Taxonomy" id="217204"/>
    <lineage>
        <taxon>Bacteria</taxon>
        <taxon>Pseudomonadati</taxon>
        <taxon>Pseudomonadota</taxon>
        <taxon>Betaproteobacteria</taxon>
        <taxon>Burkholderiales</taxon>
        <taxon>Alcaligenaceae</taxon>
        <taxon>Achromobacter</taxon>
    </lineage>
</organism>
<evidence type="ECO:0000259" key="14">
    <source>
        <dbReference type="Pfam" id="PF01648"/>
    </source>
</evidence>
<evidence type="ECO:0000256" key="5">
    <source>
        <dbReference type="ARBA" id="ARBA00019087"/>
    </source>
</evidence>
<feature type="binding site" evidence="12">
    <location>
        <position position="169"/>
    </location>
    <ligand>
        <name>CoA</name>
        <dbReference type="ChEBI" id="CHEBI:57287"/>
    </ligand>
</feature>
<evidence type="ECO:0000256" key="12">
    <source>
        <dbReference type="PIRSR" id="PIRSR603542-1"/>
    </source>
</evidence>
<keyword evidence="17" id="KW-1185">Reference proteome</keyword>
<protein>
    <recommendedName>
        <fullName evidence="5">Enterobactin synthase component D</fullName>
    </recommendedName>
    <alternativeName>
        <fullName evidence="8">4'-phosphopantetheinyl transferase EntD</fullName>
    </alternativeName>
    <alternativeName>
        <fullName evidence="9">Enterochelin synthase D</fullName>
    </alternativeName>
</protein>
<comment type="cofactor">
    <cofactor evidence="13">
        <name>Mg(2+)</name>
        <dbReference type="ChEBI" id="CHEBI:18420"/>
    </cofactor>
</comment>
<evidence type="ECO:0000256" key="7">
    <source>
        <dbReference type="ARBA" id="ARBA00023191"/>
    </source>
</evidence>
<dbReference type="EMBL" id="CADILH010000001">
    <property type="protein sequence ID" value="CAB3929465.1"/>
    <property type="molecule type" value="Genomic_DNA"/>
</dbReference>